<organism evidence="2 3">
    <name type="scientific">Drosophila pseudoobscura pseudoobscura</name>
    <name type="common">Fruit fly</name>
    <dbReference type="NCBI Taxonomy" id="46245"/>
    <lineage>
        <taxon>Eukaryota</taxon>
        <taxon>Metazoa</taxon>
        <taxon>Ecdysozoa</taxon>
        <taxon>Arthropoda</taxon>
        <taxon>Hexapoda</taxon>
        <taxon>Insecta</taxon>
        <taxon>Pterygota</taxon>
        <taxon>Neoptera</taxon>
        <taxon>Endopterygota</taxon>
        <taxon>Diptera</taxon>
        <taxon>Brachycera</taxon>
        <taxon>Muscomorpha</taxon>
        <taxon>Ephydroidea</taxon>
        <taxon>Drosophilidae</taxon>
        <taxon>Drosophila</taxon>
        <taxon>Sophophora</taxon>
    </lineage>
</organism>
<reference evidence="3" key="2">
    <citation type="submission" date="2025-08" db="UniProtKB">
        <authorList>
            <consortium name="RefSeq"/>
        </authorList>
    </citation>
    <scope>IDENTIFICATION</scope>
    <source>
        <strain evidence="3">MV-25-SWS-2005</strain>
        <tissue evidence="3">Whole body</tissue>
    </source>
</reference>
<reference evidence="2" key="1">
    <citation type="submission" date="2024-06" db="UniProtKB">
        <authorList>
            <consortium name="RefSeq"/>
        </authorList>
    </citation>
    <scope>NUCLEOTIDE SEQUENCE [LARGE SCALE GENOMIC DNA]</scope>
    <source>
        <strain evidence="2">MV2-25</strain>
    </source>
</reference>
<feature type="compositionally biased region" description="Basic residues" evidence="1">
    <location>
        <begin position="33"/>
        <end position="48"/>
    </location>
</feature>
<accession>A0A6I8VQP1</accession>
<sequence>MCITLLYKVKRNWMKKKLFLAHNADTCSEGIRGRRRGLGRTRTRRPRMQPRTDRGGILSSERRPIGSIGTTKKPATGRQTPDKMSGKTRLQLKAKETKEGYSKLMETCKFFDRSWEHNCTWNTPVDTGKCQMSAKKNDCGALGGFLPGLRTARLLLVPKSQILLLCDYIFTLFHSINMRGRVFRTEALATGHSLNI</sequence>
<keyword evidence="2" id="KW-1185">Reference proteome</keyword>
<dbReference type="AlphaFoldDB" id="A0A6I8VQP1"/>
<name>A0A6I8VQP1_DROPS</name>
<feature type="compositionally biased region" description="Basic and acidic residues" evidence="1">
    <location>
        <begin position="50"/>
        <end position="64"/>
    </location>
</feature>
<dbReference type="RefSeq" id="XP_033233203.1">
    <property type="nucleotide sequence ID" value="XM_033377312.1"/>
</dbReference>
<evidence type="ECO:0000313" key="3">
    <source>
        <dbReference type="RefSeq" id="XP_033233203.1"/>
    </source>
</evidence>
<protein>
    <submittedName>
        <fullName evidence="3">Uncharacterized protein isoform X1</fullName>
    </submittedName>
</protein>
<evidence type="ECO:0000313" key="2">
    <source>
        <dbReference type="Proteomes" id="UP000001819"/>
    </source>
</evidence>
<gene>
    <name evidence="3" type="primary">LOC26533523</name>
</gene>
<proteinExistence type="predicted"/>
<feature type="region of interest" description="Disordered" evidence="1">
    <location>
        <begin position="31"/>
        <end position="87"/>
    </location>
</feature>
<evidence type="ECO:0000256" key="1">
    <source>
        <dbReference type="SAM" id="MobiDB-lite"/>
    </source>
</evidence>
<dbReference type="Proteomes" id="UP000001819">
    <property type="component" value="Chromosome 3"/>
</dbReference>
<dbReference type="InParanoid" id="A0A6I8VQP1"/>